<dbReference type="OrthoDB" id="9800130at2"/>
<reference evidence="2 3" key="1">
    <citation type="journal article" date="2013" name="Genome Announc.">
        <title>Draft Genome Sequence of Desulfotignum phosphitoxidans DSM 13687 Strain FiPS-3.</title>
        <authorList>
            <person name="Poehlein A."/>
            <person name="Daniel R."/>
            <person name="Simeonova D.D."/>
        </authorList>
    </citation>
    <scope>NUCLEOTIDE SEQUENCE [LARGE SCALE GENOMIC DNA]</scope>
    <source>
        <strain evidence="2 3">DSM 13687</strain>
    </source>
</reference>
<evidence type="ECO:0000313" key="2">
    <source>
        <dbReference type="EMBL" id="EMS79603.1"/>
    </source>
</evidence>
<name>S0FX20_9BACT</name>
<proteinExistence type="predicted"/>
<keyword evidence="1" id="KW-0472">Membrane</keyword>
<dbReference type="Pfam" id="PF09656">
    <property type="entry name" value="PGPGW"/>
    <property type="match status" value="1"/>
</dbReference>
<dbReference type="InterPro" id="IPR019099">
    <property type="entry name" value="Uncharacterised_PGPGW_TM"/>
</dbReference>
<gene>
    <name evidence="2" type="ORF">Dpo_4c01520</name>
</gene>
<evidence type="ECO:0000256" key="1">
    <source>
        <dbReference type="SAM" id="Phobius"/>
    </source>
</evidence>
<dbReference type="EMBL" id="APJX01000004">
    <property type="protein sequence ID" value="EMS79603.1"/>
    <property type="molecule type" value="Genomic_DNA"/>
</dbReference>
<dbReference type="Proteomes" id="UP000014216">
    <property type="component" value="Unassembled WGS sequence"/>
</dbReference>
<evidence type="ECO:0000313" key="3">
    <source>
        <dbReference type="Proteomes" id="UP000014216"/>
    </source>
</evidence>
<dbReference type="AlphaFoldDB" id="S0FX20"/>
<keyword evidence="1" id="KW-0812">Transmembrane</keyword>
<keyword evidence="1" id="KW-1133">Transmembrane helix</keyword>
<evidence type="ECO:0008006" key="4">
    <source>
        <dbReference type="Google" id="ProtNLM"/>
    </source>
</evidence>
<dbReference type="RefSeq" id="WP_006965846.1">
    <property type="nucleotide sequence ID" value="NZ_APJX01000004.1"/>
</dbReference>
<protein>
    <recommendedName>
        <fullName evidence="4">Transmembrane protein (PGPGW)</fullName>
    </recommendedName>
</protein>
<accession>S0FX20</accession>
<organism evidence="2 3">
    <name type="scientific">Desulfotignum phosphitoxidans DSM 13687</name>
    <dbReference type="NCBI Taxonomy" id="1286635"/>
    <lineage>
        <taxon>Bacteria</taxon>
        <taxon>Pseudomonadati</taxon>
        <taxon>Thermodesulfobacteriota</taxon>
        <taxon>Desulfobacteria</taxon>
        <taxon>Desulfobacterales</taxon>
        <taxon>Desulfobacteraceae</taxon>
        <taxon>Desulfotignum</taxon>
    </lineage>
</organism>
<keyword evidence="3" id="KW-1185">Reference proteome</keyword>
<feature type="transmembrane region" description="Helical" evidence="1">
    <location>
        <begin position="12"/>
        <end position="37"/>
    </location>
</feature>
<sequence>MNRILEMVMQYPSVLAGVTIVSVAGFIFSILGVSWLVSWLPSNYFMLFDNPTSRPRLFRPRVQIVKNMAGAVLVCLGLVMLIVPGQGLLTLFLGLVLMNFPGKRKVIRFLIRLKTIQTSLNWIRRKKGRPPFVFPIFKNR</sequence>
<comment type="caution">
    <text evidence="2">The sequence shown here is derived from an EMBL/GenBank/DDBJ whole genome shotgun (WGS) entry which is preliminary data.</text>
</comment>
<feature type="transmembrane region" description="Helical" evidence="1">
    <location>
        <begin position="68"/>
        <end position="98"/>
    </location>
</feature>